<organism evidence="5 6">
    <name type="scientific">Anaerostipes butyraticus</name>
    <dbReference type="NCBI Taxonomy" id="645466"/>
    <lineage>
        <taxon>Bacteria</taxon>
        <taxon>Bacillati</taxon>
        <taxon>Bacillota</taxon>
        <taxon>Clostridia</taxon>
        <taxon>Lachnospirales</taxon>
        <taxon>Lachnospiraceae</taxon>
        <taxon>Anaerostipes</taxon>
    </lineage>
</organism>
<keyword evidence="2 3" id="KW-0040">ANK repeat</keyword>
<evidence type="ECO:0000313" key="6">
    <source>
        <dbReference type="Proteomes" id="UP000613208"/>
    </source>
</evidence>
<dbReference type="Proteomes" id="UP000613208">
    <property type="component" value="Unassembled WGS sequence"/>
</dbReference>
<dbReference type="InterPro" id="IPR036770">
    <property type="entry name" value="Ankyrin_rpt-contain_sf"/>
</dbReference>
<dbReference type="SUPFAM" id="SSF48403">
    <property type="entry name" value="Ankyrin repeat"/>
    <property type="match status" value="1"/>
</dbReference>
<keyword evidence="4" id="KW-0812">Transmembrane</keyword>
<evidence type="ECO:0000256" key="2">
    <source>
        <dbReference type="ARBA" id="ARBA00023043"/>
    </source>
</evidence>
<dbReference type="InterPro" id="IPR051165">
    <property type="entry name" value="Multifunctional_ANK_Repeat"/>
</dbReference>
<dbReference type="EMBL" id="BLYI01000014">
    <property type="protein sequence ID" value="GFO84335.1"/>
    <property type="molecule type" value="Genomic_DNA"/>
</dbReference>
<dbReference type="Gene3D" id="1.25.40.20">
    <property type="entry name" value="Ankyrin repeat-containing domain"/>
    <property type="match status" value="2"/>
</dbReference>
<dbReference type="PROSITE" id="PS50088">
    <property type="entry name" value="ANK_REPEAT"/>
    <property type="match status" value="1"/>
</dbReference>
<name>A0A916Q815_9FIRM</name>
<keyword evidence="1" id="KW-0677">Repeat</keyword>
<dbReference type="PROSITE" id="PS50297">
    <property type="entry name" value="ANK_REP_REGION"/>
    <property type="match status" value="1"/>
</dbReference>
<feature type="transmembrane region" description="Helical" evidence="4">
    <location>
        <begin position="35"/>
        <end position="51"/>
    </location>
</feature>
<keyword evidence="4" id="KW-0472">Membrane</keyword>
<accession>A0A916Q815</accession>
<evidence type="ECO:0008006" key="7">
    <source>
        <dbReference type="Google" id="ProtNLM"/>
    </source>
</evidence>
<sequence>MRQLLTDWKNKHTIVSLFCDENDQDRVKIKKKYKVLFLCVIVCAGIMWGKWQIDEYRKNLKLYNAIESGDAASGIEAVEEGAGKDSFNSFLLVMESLSGKDDRNPVYADTILRNDNEIAGYLIQSGANPNYKDKDGISLLMLAAKMGNLDFCKLLIENGADPGYKRKGASALDYAITSEDITDAEKQQQLAEYLYKAGVPVTTVTKRFLKRGYGFEGEVSKSWEKMTQWAIEKGIVEEADLSQKQQYFYKIAAGENIDLKELQKKYDVRDLYHVSGENIAMTAAKNGHIEMLKWAAAKGASLKEEDVHGDNILVLAAGTDNLETLEYLIEKLKPSGEEIYDCICEAMECAPQSTILYLAKQIDAFSDKSAVESTETILNVAAEYRRMDLVRYLTEKGMKPDGVTLEYAVYNSDMEMAEYILEQGVGVDQTESYGGGSRSQSALAIAIQKGDLEMTEFLQEKGAKSRDAKEALENSESKRIREICSKIQW</sequence>
<protein>
    <recommendedName>
        <fullName evidence="7">Ankyrin repeat protein</fullName>
    </recommendedName>
</protein>
<feature type="repeat" description="ANK" evidence="3">
    <location>
        <begin position="135"/>
        <end position="167"/>
    </location>
</feature>
<keyword evidence="6" id="KW-1185">Reference proteome</keyword>
<evidence type="ECO:0000313" key="5">
    <source>
        <dbReference type="EMBL" id="GFO84335.1"/>
    </source>
</evidence>
<comment type="caution">
    <text evidence="5">The sequence shown here is derived from an EMBL/GenBank/DDBJ whole genome shotgun (WGS) entry which is preliminary data.</text>
</comment>
<dbReference type="PANTHER" id="PTHR24123:SF33">
    <property type="entry name" value="PROTEIN HOS4"/>
    <property type="match status" value="1"/>
</dbReference>
<evidence type="ECO:0000256" key="1">
    <source>
        <dbReference type="ARBA" id="ARBA00022737"/>
    </source>
</evidence>
<dbReference type="Pfam" id="PF12796">
    <property type="entry name" value="Ank_2"/>
    <property type="match status" value="2"/>
</dbReference>
<proteinExistence type="predicted"/>
<keyword evidence="4" id="KW-1133">Transmembrane helix</keyword>
<dbReference type="AlphaFoldDB" id="A0A916Q815"/>
<evidence type="ECO:0000256" key="4">
    <source>
        <dbReference type="SAM" id="Phobius"/>
    </source>
</evidence>
<evidence type="ECO:0000256" key="3">
    <source>
        <dbReference type="PROSITE-ProRule" id="PRU00023"/>
    </source>
</evidence>
<reference evidence="5" key="1">
    <citation type="submission" date="2020-06" db="EMBL/GenBank/DDBJ databases">
        <title>Characterization of fructooligosaccharide metabolism and fructooligosaccharide-degrading enzymes in human commensal butyrate producers.</title>
        <authorList>
            <person name="Tanno H."/>
            <person name="Fujii T."/>
            <person name="Hirano K."/>
            <person name="Maeno S."/>
            <person name="Tonozuka T."/>
            <person name="Sakamoto M."/>
            <person name="Ohkuma M."/>
            <person name="Tochio T."/>
            <person name="Endo A."/>
        </authorList>
    </citation>
    <scope>NUCLEOTIDE SEQUENCE</scope>
    <source>
        <strain evidence="5">JCM 17466</strain>
    </source>
</reference>
<dbReference type="SMART" id="SM00248">
    <property type="entry name" value="ANK"/>
    <property type="match status" value="8"/>
</dbReference>
<dbReference type="PANTHER" id="PTHR24123">
    <property type="entry name" value="ANKYRIN REPEAT-CONTAINING"/>
    <property type="match status" value="1"/>
</dbReference>
<dbReference type="RefSeq" id="WP_201310082.1">
    <property type="nucleotide sequence ID" value="NZ_BLYI01000014.1"/>
</dbReference>
<gene>
    <name evidence="5" type="ORF">ANBU17_06820</name>
</gene>
<dbReference type="InterPro" id="IPR002110">
    <property type="entry name" value="Ankyrin_rpt"/>
</dbReference>